<dbReference type="Proteomes" id="UP001497527">
    <property type="component" value="Unassembled WGS sequence"/>
</dbReference>
<dbReference type="InterPro" id="IPR011109">
    <property type="entry name" value="DNA_bind_recombinase_dom"/>
</dbReference>
<proteinExistence type="predicted"/>
<dbReference type="Gene3D" id="3.40.50.1390">
    <property type="entry name" value="Resolvase, N-terminal catalytic domain"/>
    <property type="match status" value="1"/>
</dbReference>
<evidence type="ECO:0000259" key="2">
    <source>
        <dbReference type="PROSITE" id="PS51736"/>
    </source>
</evidence>
<dbReference type="InterPro" id="IPR036162">
    <property type="entry name" value="Resolvase-like_N_sf"/>
</dbReference>
<evidence type="ECO:0000313" key="5">
    <source>
        <dbReference type="Proteomes" id="UP001497527"/>
    </source>
</evidence>
<dbReference type="PROSITE" id="PS51736">
    <property type="entry name" value="RECOMBINASES_3"/>
    <property type="match status" value="1"/>
</dbReference>
<dbReference type="Pfam" id="PF00239">
    <property type="entry name" value="Resolvase"/>
    <property type="match status" value="1"/>
</dbReference>
<protein>
    <submittedName>
        <fullName evidence="4">Site-specific DNA recombinase</fullName>
    </submittedName>
</protein>
<gene>
    <name evidence="4" type="ORF">T190423A01A_10435</name>
</gene>
<reference evidence="4 5" key="1">
    <citation type="submission" date="2024-05" db="EMBL/GenBank/DDBJ databases">
        <authorList>
            <person name="Duchaud E."/>
        </authorList>
    </citation>
    <scope>NUCLEOTIDE SEQUENCE [LARGE SCALE GENOMIC DNA]</scope>
    <source>
        <strain evidence="4">Ena-SAMPLE-TAB-13-05-2024-13:56:06:370-140308</strain>
    </source>
</reference>
<dbReference type="InterPro" id="IPR050639">
    <property type="entry name" value="SSR_resolvase"/>
</dbReference>
<dbReference type="PROSITE" id="PS51737">
    <property type="entry name" value="RECOMBINASE_DNA_BIND"/>
    <property type="match status" value="1"/>
</dbReference>
<organism evidence="4 5">
    <name type="scientific">Tenacibaculum polynesiense</name>
    <dbReference type="NCBI Taxonomy" id="3137857"/>
    <lineage>
        <taxon>Bacteria</taxon>
        <taxon>Pseudomonadati</taxon>
        <taxon>Bacteroidota</taxon>
        <taxon>Flavobacteriia</taxon>
        <taxon>Flavobacteriales</taxon>
        <taxon>Flavobacteriaceae</taxon>
        <taxon>Tenacibaculum</taxon>
    </lineage>
</organism>
<dbReference type="Pfam" id="PF13408">
    <property type="entry name" value="Zn_ribbon_recom"/>
    <property type="match status" value="1"/>
</dbReference>
<sequence length="620" mass="72808">MLGIYCRTSKNRKDKYTIDDQRDGGIKCAKELGLEYQVYVDDGISGTQDESVRDGLSDLFRDIRKDEITHIYCIDQSRIERNSRTWDFFVAECLNKKVKYYPNGSFFDLNNSANRMLASLMSVVNAYYAEITSKKVRLANARKAMEGKTHGIKPYGYKKSSNNDYVVDEEEAIHVRRMFELSLEGKGAYTIANIFNDEGIPTKYSRNFKGEITRKDSYTGITTIHDKGSVKWRGNVISDILRNKIYKGVREWNLYEDKIENVNGEIVKSKVKVELISSQVPNIIEPELWQKVQDNLAVNKKNVGKKSHYNYLLNGLITCNHCERLFVGKRRKTSRDNAYKCKGKVYPNSNCKESRSINISKLDSFIIKHLFKTKDLKKYLESLPKPESKHEKIKEKLEKEKEVLKKVEKQLIKGYKMMFDEESEFKDDEFVRSNVLVLKEKKQEQIKLIQTLEEELILTESNFRDNRTERLLNEYTEESSFDDIKRIIHSLIEKINIKHYKEEGKMGVFFLDVKYKGYDEVSSFMTNWKANKWYWISKYRNKSNTNKELEEDREMDIALLEYYGIDKDNIDIKGLQNESKLSIGEIDKINPFNSEYQGAEIKEFKYELIELLKDEIIDFN</sequence>
<dbReference type="CDD" id="cd00338">
    <property type="entry name" value="Ser_Recombinase"/>
    <property type="match status" value="1"/>
</dbReference>
<evidence type="ECO:0000256" key="1">
    <source>
        <dbReference type="SAM" id="Coils"/>
    </source>
</evidence>
<accession>A0ABM9P8P7</accession>
<dbReference type="SMART" id="SM00857">
    <property type="entry name" value="Resolvase"/>
    <property type="match status" value="1"/>
</dbReference>
<dbReference type="Pfam" id="PF07508">
    <property type="entry name" value="Recombinase"/>
    <property type="match status" value="1"/>
</dbReference>
<feature type="coiled-coil region" evidence="1">
    <location>
        <begin position="387"/>
        <end position="462"/>
    </location>
</feature>
<dbReference type="InterPro" id="IPR038109">
    <property type="entry name" value="DNA_bind_recomb_sf"/>
</dbReference>
<dbReference type="EMBL" id="CAXJIO010000010">
    <property type="protein sequence ID" value="CAL2101872.1"/>
    <property type="molecule type" value="Genomic_DNA"/>
</dbReference>
<feature type="domain" description="Recombinase" evidence="3">
    <location>
        <begin position="154"/>
        <end position="302"/>
    </location>
</feature>
<comment type="caution">
    <text evidence="4">The sequence shown here is derived from an EMBL/GenBank/DDBJ whole genome shotgun (WGS) entry which is preliminary data.</text>
</comment>
<dbReference type="InterPro" id="IPR006119">
    <property type="entry name" value="Resolv_N"/>
</dbReference>
<keyword evidence="5" id="KW-1185">Reference proteome</keyword>
<dbReference type="SUPFAM" id="SSF53041">
    <property type="entry name" value="Resolvase-like"/>
    <property type="match status" value="1"/>
</dbReference>
<evidence type="ECO:0000313" key="4">
    <source>
        <dbReference type="EMBL" id="CAL2101872.1"/>
    </source>
</evidence>
<dbReference type="Gene3D" id="3.90.1750.20">
    <property type="entry name" value="Putative Large Serine Recombinase, Chain B, Domain 2"/>
    <property type="match status" value="1"/>
</dbReference>
<name>A0ABM9P8P7_9FLAO</name>
<evidence type="ECO:0000259" key="3">
    <source>
        <dbReference type="PROSITE" id="PS51737"/>
    </source>
</evidence>
<dbReference type="PANTHER" id="PTHR30461">
    <property type="entry name" value="DNA-INVERTASE FROM LAMBDOID PROPHAGE"/>
    <property type="match status" value="1"/>
</dbReference>
<dbReference type="InterPro" id="IPR025827">
    <property type="entry name" value="Zn_ribbon_recom_dom"/>
</dbReference>
<feature type="domain" description="Resolvase/invertase-type recombinase catalytic" evidence="2">
    <location>
        <begin position="1"/>
        <end position="147"/>
    </location>
</feature>
<dbReference type="RefSeq" id="WP_348714934.1">
    <property type="nucleotide sequence ID" value="NZ_CAXJIO010000010.1"/>
</dbReference>
<keyword evidence="1" id="KW-0175">Coiled coil</keyword>
<dbReference type="PANTHER" id="PTHR30461:SF23">
    <property type="entry name" value="DNA RECOMBINASE-RELATED"/>
    <property type="match status" value="1"/>
</dbReference>